<feature type="transmembrane region" description="Helical" evidence="7">
    <location>
        <begin position="356"/>
        <end position="373"/>
    </location>
</feature>
<dbReference type="Proteomes" id="UP000367750">
    <property type="component" value="Unassembled WGS sequence"/>
</dbReference>
<feature type="transmembrane region" description="Helical" evidence="7">
    <location>
        <begin position="31"/>
        <end position="57"/>
    </location>
</feature>
<dbReference type="PANTHER" id="PTHR23513">
    <property type="entry name" value="INTEGRAL MEMBRANE EFFLUX PROTEIN-RELATED"/>
    <property type="match status" value="1"/>
</dbReference>
<feature type="region of interest" description="Disordered" evidence="6">
    <location>
        <begin position="1"/>
        <end position="20"/>
    </location>
</feature>
<dbReference type="EMBL" id="VYKK01000005">
    <property type="protein sequence ID" value="KAA9006340.1"/>
    <property type="molecule type" value="Genomic_DNA"/>
</dbReference>
<feature type="transmembrane region" description="Helical" evidence="7">
    <location>
        <begin position="416"/>
        <end position="435"/>
    </location>
</feature>
<dbReference type="OrthoDB" id="9775268at2"/>
<dbReference type="RefSeq" id="WP_150457172.1">
    <property type="nucleotide sequence ID" value="NZ_VYKK01000005.1"/>
</dbReference>
<dbReference type="AlphaFoldDB" id="A0A5J5GED3"/>
<keyword evidence="9" id="KW-1185">Reference proteome</keyword>
<keyword evidence="2" id="KW-1003">Cell membrane</keyword>
<evidence type="ECO:0000256" key="5">
    <source>
        <dbReference type="ARBA" id="ARBA00023136"/>
    </source>
</evidence>
<dbReference type="InterPro" id="IPR036259">
    <property type="entry name" value="MFS_trans_sf"/>
</dbReference>
<evidence type="ECO:0000313" key="9">
    <source>
        <dbReference type="Proteomes" id="UP000367750"/>
    </source>
</evidence>
<evidence type="ECO:0000256" key="3">
    <source>
        <dbReference type="ARBA" id="ARBA00022692"/>
    </source>
</evidence>
<accession>A0A5J5GED3</accession>
<gene>
    <name evidence="8" type="ORF">F4V43_05100</name>
</gene>
<feature type="region of interest" description="Disordered" evidence="6">
    <location>
        <begin position="218"/>
        <end position="247"/>
    </location>
</feature>
<evidence type="ECO:0000256" key="7">
    <source>
        <dbReference type="SAM" id="Phobius"/>
    </source>
</evidence>
<protein>
    <submittedName>
        <fullName evidence="8">MFS transporter</fullName>
    </submittedName>
</protein>
<evidence type="ECO:0000256" key="4">
    <source>
        <dbReference type="ARBA" id="ARBA00022989"/>
    </source>
</evidence>
<dbReference type="PANTHER" id="PTHR23513:SF6">
    <property type="entry name" value="MAJOR FACILITATOR SUPERFAMILY ASSOCIATED DOMAIN-CONTAINING PROTEIN"/>
    <property type="match status" value="1"/>
</dbReference>
<evidence type="ECO:0000313" key="8">
    <source>
        <dbReference type="EMBL" id="KAA9006340.1"/>
    </source>
</evidence>
<dbReference type="InterPro" id="IPR011701">
    <property type="entry name" value="MFS"/>
</dbReference>
<feature type="transmembrane region" description="Helical" evidence="7">
    <location>
        <begin position="174"/>
        <end position="207"/>
    </location>
</feature>
<dbReference type="GO" id="GO:0005886">
    <property type="term" value="C:plasma membrane"/>
    <property type="evidence" value="ECO:0007669"/>
    <property type="project" value="UniProtKB-SubCell"/>
</dbReference>
<dbReference type="Pfam" id="PF07690">
    <property type="entry name" value="MFS_1"/>
    <property type="match status" value="1"/>
</dbReference>
<dbReference type="CDD" id="cd06173">
    <property type="entry name" value="MFS_MefA_like"/>
    <property type="match status" value="1"/>
</dbReference>
<dbReference type="SUPFAM" id="SSF103473">
    <property type="entry name" value="MFS general substrate transporter"/>
    <property type="match status" value="1"/>
</dbReference>
<feature type="transmembrane region" description="Helical" evidence="7">
    <location>
        <begin position="96"/>
        <end position="117"/>
    </location>
</feature>
<keyword evidence="4 7" id="KW-1133">Transmembrane helix</keyword>
<proteinExistence type="predicted"/>
<keyword evidence="5 7" id="KW-0472">Membrane</keyword>
<keyword evidence="3 7" id="KW-0812">Transmembrane</keyword>
<sequence>MIEPLPLQAGEAPTAATADTKPEPLVRNRRFLLLLASYSITTFGNTFYSIALNLWVLRTTGSAAAMAGFTIASLLISFALGSVAGTTADRRNRRSVMLAADLASALLVLTAALLLALPETVPLPFFLILHGLITVSGLFQSPAYQASVSVIVGPSRIQQAVGLLNLSENLCRTFGFAAGGILIAAIGASGAVLIDGLAFLLSYLLVLLTGSLQPKPWASPLPRTGQRQTAEADEALAERQTAAGAESSAVKMAAADEAAADKEAPPEPGVRRSFAGDLREGFRFAWEHPFARAVMVILPLLTLFFMPSMMLTQVMAVQVWQASSAQFGLMEASIPLGYMAGSAVIVFFGSSLRHRGRLIMAGLLALGPAYMLLSRCTSALSAIPVILLIGFLFAFATLLVQIILRLEVPPELQGRVFGVLGSVLGIAPSAGLTVVSVLSDRWSPQPVMAVLGGLLLLFALAAQAACPAVRRYR</sequence>
<feature type="transmembrane region" description="Helical" evidence="7">
    <location>
        <begin position="63"/>
        <end position="84"/>
    </location>
</feature>
<comment type="caution">
    <text evidence="8">The sequence shown here is derived from an EMBL/GenBank/DDBJ whole genome shotgun (WGS) entry which is preliminary data.</text>
</comment>
<evidence type="ECO:0000256" key="2">
    <source>
        <dbReference type="ARBA" id="ARBA00022475"/>
    </source>
</evidence>
<evidence type="ECO:0000256" key="1">
    <source>
        <dbReference type="ARBA" id="ARBA00004651"/>
    </source>
</evidence>
<feature type="transmembrane region" description="Helical" evidence="7">
    <location>
        <begin position="379"/>
        <end position="404"/>
    </location>
</feature>
<feature type="transmembrane region" description="Helical" evidence="7">
    <location>
        <begin position="332"/>
        <end position="349"/>
    </location>
</feature>
<organism evidence="8 9">
    <name type="scientific">Paenibacillus spiritus</name>
    <dbReference type="NCBI Taxonomy" id="2496557"/>
    <lineage>
        <taxon>Bacteria</taxon>
        <taxon>Bacillati</taxon>
        <taxon>Bacillota</taxon>
        <taxon>Bacilli</taxon>
        <taxon>Bacillales</taxon>
        <taxon>Paenibacillaceae</taxon>
        <taxon>Paenibacillus</taxon>
    </lineage>
</organism>
<comment type="subcellular location">
    <subcellularLocation>
        <location evidence="1">Cell membrane</location>
        <topology evidence="1">Multi-pass membrane protein</topology>
    </subcellularLocation>
</comment>
<feature type="transmembrane region" description="Helical" evidence="7">
    <location>
        <begin position="293"/>
        <end position="320"/>
    </location>
</feature>
<reference evidence="8 9" key="1">
    <citation type="submission" date="2019-09" db="EMBL/GenBank/DDBJ databases">
        <title>Bacillus ochoae sp. nov., Paenibacillus whitsoniae sp. nov., Paenibacillus spiritus sp. nov. Isolated from the Mars Exploration Rover during spacecraft assembly.</title>
        <authorList>
            <person name="Seuylemezian A."/>
            <person name="Vaishampayan P."/>
        </authorList>
    </citation>
    <scope>NUCLEOTIDE SEQUENCE [LARGE SCALE GENOMIC DNA]</scope>
    <source>
        <strain evidence="8 9">MER_111</strain>
    </source>
</reference>
<dbReference type="GO" id="GO:0022857">
    <property type="term" value="F:transmembrane transporter activity"/>
    <property type="evidence" value="ECO:0007669"/>
    <property type="project" value="InterPro"/>
</dbReference>
<evidence type="ECO:0000256" key="6">
    <source>
        <dbReference type="SAM" id="MobiDB-lite"/>
    </source>
</evidence>
<name>A0A5J5GED3_9BACL</name>
<dbReference type="Gene3D" id="1.20.1250.20">
    <property type="entry name" value="MFS general substrate transporter like domains"/>
    <property type="match status" value="1"/>
</dbReference>
<feature type="transmembrane region" description="Helical" evidence="7">
    <location>
        <begin position="447"/>
        <end position="469"/>
    </location>
</feature>